<evidence type="ECO:0000256" key="1">
    <source>
        <dbReference type="SAM" id="MobiDB-lite"/>
    </source>
</evidence>
<feature type="compositionally biased region" description="Acidic residues" evidence="1">
    <location>
        <begin position="33"/>
        <end position="47"/>
    </location>
</feature>
<evidence type="ECO:0000313" key="2">
    <source>
        <dbReference type="EMBL" id="KAF9318827.1"/>
    </source>
</evidence>
<organism evidence="2 3">
    <name type="scientific">Podila minutissima</name>
    <dbReference type="NCBI Taxonomy" id="64525"/>
    <lineage>
        <taxon>Eukaryota</taxon>
        <taxon>Fungi</taxon>
        <taxon>Fungi incertae sedis</taxon>
        <taxon>Mucoromycota</taxon>
        <taxon>Mortierellomycotina</taxon>
        <taxon>Mortierellomycetes</taxon>
        <taxon>Mortierellales</taxon>
        <taxon>Mortierellaceae</taxon>
        <taxon>Podila</taxon>
    </lineage>
</organism>
<name>A0A9P5VG07_9FUNG</name>
<dbReference type="AlphaFoldDB" id="A0A9P5VG07"/>
<comment type="caution">
    <text evidence="2">The sequence shown here is derived from an EMBL/GenBank/DDBJ whole genome shotgun (WGS) entry which is preliminary data.</text>
</comment>
<sequence>GYDLAARENISTTADDCAPLPGKASATPSSTESDVEDESHQEDEPREDLETSRVAGSISITSYHSARKRARAVYTTEDPWRSLISSLTKLIHGENNVTFPAALPCMSPTHMHLFEHAVDSLKKYQAQGMLRY</sequence>
<accession>A0A9P5VG07</accession>
<proteinExistence type="predicted"/>
<evidence type="ECO:0000313" key="3">
    <source>
        <dbReference type="Proteomes" id="UP000696485"/>
    </source>
</evidence>
<dbReference type="Proteomes" id="UP000696485">
    <property type="component" value="Unassembled WGS sequence"/>
</dbReference>
<dbReference type="EMBL" id="JAAAUY010001805">
    <property type="protein sequence ID" value="KAF9318827.1"/>
    <property type="molecule type" value="Genomic_DNA"/>
</dbReference>
<keyword evidence="3" id="KW-1185">Reference proteome</keyword>
<protein>
    <submittedName>
        <fullName evidence="2">Uncharacterized protein</fullName>
    </submittedName>
</protein>
<gene>
    <name evidence="2" type="ORF">BG006_003124</name>
</gene>
<feature type="region of interest" description="Disordered" evidence="1">
    <location>
        <begin position="1"/>
        <end position="54"/>
    </location>
</feature>
<feature type="non-terminal residue" evidence="2">
    <location>
        <position position="132"/>
    </location>
</feature>
<reference evidence="2" key="1">
    <citation type="journal article" date="2020" name="Fungal Divers.">
        <title>Resolving the Mortierellaceae phylogeny through synthesis of multi-gene phylogenetics and phylogenomics.</title>
        <authorList>
            <person name="Vandepol N."/>
            <person name="Liber J."/>
            <person name="Desiro A."/>
            <person name="Na H."/>
            <person name="Kennedy M."/>
            <person name="Barry K."/>
            <person name="Grigoriev I.V."/>
            <person name="Miller A.N."/>
            <person name="O'Donnell K."/>
            <person name="Stajich J.E."/>
            <person name="Bonito G."/>
        </authorList>
    </citation>
    <scope>NUCLEOTIDE SEQUENCE</scope>
    <source>
        <strain evidence="2">NVP1</strain>
    </source>
</reference>